<dbReference type="Proteomes" id="UP001301958">
    <property type="component" value="Unassembled WGS sequence"/>
</dbReference>
<protein>
    <recommendedName>
        <fullName evidence="1">DUF7905 domain-containing protein</fullName>
    </recommendedName>
</protein>
<evidence type="ECO:0000259" key="1">
    <source>
        <dbReference type="Pfam" id="PF25482"/>
    </source>
</evidence>
<reference evidence="2" key="2">
    <citation type="submission" date="2023-05" db="EMBL/GenBank/DDBJ databases">
        <authorList>
            <consortium name="Lawrence Berkeley National Laboratory"/>
            <person name="Steindorff A."/>
            <person name="Hensen N."/>
            <person name="Bonometti L."/>
            <person name="Westerberg I."/>
            <person name="Brannstrom I.O."/>
            <person name="Guillou S."/>
            <person name="Cros-Aarteil S."/>
            <person name="Calhoun S."/>
            <person name="Haridas S."/>
            <person name="Kuo A."/>
            <person name="Mondo S."/>
            <person name="Pangilinan J."/>
            <person name="Riley R."/>
            <person name="Labutti K."/>
            <person name="Andreopoulos B."/>
            <person name="Lipzen A."/>
            <person name="Chen C."/>
            <person name="Yanf M."/>
            <person name="Daum C."/>
            <person name="Ng V."/>
            <person name="Clum A."/>
            <person name="Ohm R."/>
            <person name="Martin F."/>
            <person name="Silar P."/>
            <person name="Natvig D."/>
            <person name="Lalanne C."/>
            <person name="Gautier V."/>
            <person name="Ament-Velasquez S.L."/>
            <person name="Kruys A."/>
            <person name="Hutchinson M.I."/>
            <person name="Powell A.J."/>
            <person name="Barry K."/>
            <person name="Miller A.N."/>
            <person name="Grigoriev I.V."/>
            <person name="Debuchy R."/>
            <person name="Gladieux P."/>
            <person name="Thoren M.H."/>
            <person name="Johannesson H."/>
        </authorList>
    </citation>
    <scope>NUCLEOTIDE SEQUENCE</scope>
    <source>
        <strain evidence="2">CBS 990.96</strain>
    </source>
</reference>
<organism evidence="2 3">
    <name type="scientific">Podospora fimiseda</name>
    <dbReference type="NCBI Taxonomy" id="252190"/>
    <lineage>
        <taxon>Eukaryota</taxon>
        <taxon>Fungi</taxon>
        <taxon>Dikarya</taxon>
        <taxon>Ascomycota</taxon>
        <taxon>Pezizomycotina</taxon>
        <taxon>Sordariomycetes</taxon>
        <taxon>Sordariomycetidae</taxon>
        <taxon>Sordariales</taxon>
        <taxon>Podosporaceae</taxon>
        <taxon>Podospora</taxon>
    </lineage>
</organism>
<feature type="domain" description="DUF7905" evidence="1">
    <location>
        <begin position="315"/>
        <end position="444"/>
    </location>
</feature>
<dbReference type="EMBL" id="MU865297">
    <property type="protein sequence ID" value="KAK4230711.1"/>
    <property type="molecule type" value="Genomic_DNA"/>
</dbReference>
<evidence type="ECO:0000313" key="2">
    <source>
        <dbReference type="EMBL" id="KAK4230711.1"/>
    </source>
</evidence>
<sequence>MLPLSANSYLTMQMANKGIQAAASGRSRVLLWQPQPCYTAYLATEGDDDDGLIDIDPGSFDFKSQLEMLGNESAKIKAVEISDGASELQVRSGLKQTATAAVQNVGGLVRHMIRCSQGPDVWKPIALVNAVDDKELRPTAILQSVHTDGSRRPVAKLSRQYPAKNPGYMDALNQALDHAIANLQYDPNRLHMKVNFGQIALSQWNKTKVDYTFPELEKTLQVAGERDCVSLTGRVPMAPVEALRLALEKRDKSLPEVVLDSLEVSKPEFNLYVFSKNLAIQCPLEPVYVKERHGFNNKVNHRMTKKFMIGTLTGHQMDRTVKKINIITACPESSYDWELEVTREVKRPEAQAVLPFVSKALESFTIFTGEILQGEFPAVRIMDSFIQKHDISNIYGKSTWTYQLSMQYTLEISIFHVWGNNTSAPPETTATVSLFSGDWEDQMAVPRRLPREWENSFAHQFTKPWDEDEIPEPSSCKGHPLSHFISWVHWVQKILDGMQPVKNN</sequence>
<evidence type="ECO:0000313" key="3">
    <source>
        <dbReference type="Proteomes" id="UP001301958"/>
    </source>
</evidence>
<gene>
    <name evidence="2" type="ORF">QBC38DRAFT_452042</name>
</gene>
<reference evidence="2" key="1">
    <citation type="journal article" date="2023" name="Mol. Phylogenet. Evol.">
        <title>Genome-scale phylogeny and comparative genomics of the fungal order Sordariales.</title>
        <authorList>
            <person name="Hensen N."/>
            <person name="Bonometti L."/>
            <person name="Westerberg I."/>
            <person name="Brannstrom I.O."/>
            <person name="Guillou S."/>
            <person name="Cros-Aarteil S."/>
            <person name="Calhoun S."/>
            <person name="Haridas S."/>
            <person name="Kuo A."/>
            <person name="Mondo S."/>
            <person name="Pangilinan J."/>
            <person name="Riley R."/>
            <person name="LaButti K."/>
            <person name="Andreopoulos B."/>
            <person name="Lipzen A."/>
            <person name="Chen C."/>
            <person name="Yan M."/>
            <person name="Daum C."/>
            <person name="Ng V."/>
            <person name="Clum A."/>
            <person name="Steindorff A."/>
            <person name="Ohm R.A."/>
            <person name="Martin F."/>
            <person name="Silar P."/>
            <person name="Natvig D.O."/>
            <person name="Lalanne C."/>
            <person name="Gautier V."/>
            <person name="Ament-Velasquez S.L."/>
            <person name="Kruys A."/>
            <person name="Hutchinson M.I."/>
            <person name="Powell A.J."/>
            <person name="Barry K."/>
            <person name="Miller A.N."/>
            <person name="Grigoriev I.V."/>
            <person name="Debuchy R."/>
            <person name="Gladieux P."/>
            <person name="Hiltunen Thoren M."/>
            <person name="Johannesson H."/>
        </authorList>
    </citation>
    <scope>NUCLEOTIDE SEQUENCE</scope>
    <source>
        <strain evidence="2">CBS 990.96</strain>
    </source>
</reference>
<dbReference type="InterPro" id="IPR057227">
    <property type="entry name" value="DUF7905"/>
</dbReference>
<name>A0AAN7BWI6_9PEZI</name>
<proteinExistence type="predicted"/>
<dbReference type="Pfam" id="PF25482">
    <property type="entry name" value="DUF7905"/>
    <property type="match status" value="1"/>
</dbReference>
<accession>A0AAN7BWI6</accession>
<dbReference type="AlphaFoldDB" id="A0AAN7BWI6"/>
<keyword evidence="3" id="KW-1185">Reference proteome</keyword>
<comment type="caution">
    <text evidence="2">The sequence shown here is derived from an EMBL/GenBank/DDBJ whole genome shotgun (WGS) entry which is preliminary data.</text>
</comment>